<feature type="compositionally biased region" description="Low complexity" evidence="9">
    <location>
        <begin position="10"/>
        <end position="27"/>
    </location>
</feature>
<dbReference type="InterPro" id="IPR031316">
    <property type="entry name" value="FlgM_C"/>
</dbReference>
<evidence type="ECO:0000256" key="9">
    <source>
        <dbReference type="SAM" id="MobiDB-lite"/>
    </source>
</evidence>
<comment type="similarity">
    <text evidence="1">Belongs to the FlgM family.</text>
</comment>
<keyword evidence="4" id="KW-1005">Bacterial flagellum biogenesis</keyword>
<feature type="compositionally biased region" description="Polar residues" evidence="9">
    <location>
        <begin position="28"/>
        <end position="43"/>
    </location>
</feature>
<comment type="caution">
    <text evidence="11">The sequence shown here is derived from an EMBL/GenBank/DDBJ whole genome shotgun (WGS) entry which is preliminary data.</text>
</comment>
<feature type="region of interest" description="Disordered" evidence="9">
    <location>
        <begin position="1"/>
        <end position="43"/>
    </location>
</feature>
<keyword evidence="5" id="KW-0805">Transcription regulation</keyword>
<evidence type="ECO:0000256" key="5">
    <source>
        <dbReference type="ARBA" id="ARBA00023015"/>
    </source>
</evidence>
<comment type="function">
    <text evidence="7">Responsible for the coupling of flagellin expression to flagellar assembly by preventing expression of the flagellin genes when a component of the middle class of proteins is defective. It negatively regulates flagellar genes by inhibiting the activity of FliA by directly binding to FliA.</text>
</comment>
<keyword evidence="11" id="KW-0966">Cell projection</keyword>
<evidence type="ECO:0000256" key="1">
    <source>
        <dbReference type="ARBA" id="ARBA00005322"/>
    </source>
</evidence>
<evidence type="ECO:0000313" key="12">
    <source>
        <dbReference type="Proteomes" id="UP000805841"/>
    </source>
</evidence>
<keyword evidence="12" id="KW-1185">Reference proteome</keyword>
<protein>
    <recommendedName>
        <fullName evidence="2">Negative regulator of flagellin synthesis</fullName>
    </recommendedName>
    <alternativeName>
        <fullName evidence="8">Anti-sigma-28 factor</fullName>
    </alternativeName>
</protein>
<gene>
    <name evidence="11" type="primary">flgM</name>
    <name evidence="11" type="ORF">HAQ05_08070</name>
</gene>
<evidence type="ECO:0000256" key="7">
    <source>
        <dbReference type="ARBA" id="ARBA00024739"/>
    </source>
</evidence>
<evidence type="ECO:0000256" key="8">
    <source>
        <dbReference type="ARBA" id="ARBA00030117"/>
    </source>
</evidence>
<dbReference type="RefSeq" id="WP_190419204.1">
    <property type="nucleotide sequence ID" value="NZ_JAAOCA010000008.1"/>
</dbReference>
<dbReference type="InterPro" id="IPR007412">
    <property type="entry name" value="FlgM"/>
</dbReference>
<dbReference type="Pfam" id="PF04316">
    <property type="entry name" value="FlgM"/>
    <property type="match status" value="1"/>
</dbReference>
<name>A0ABR7YZW0_9PSED</name>
<dbReference type="NCBIfam" id="TIGR03824">
    <property type="entry name" value="FlgM_jcvi"/>
    <property type="match status" value="1"/>
</dbReference>
<dbReference type="InterPro" id="IPR035890">
    <property type="entry name" value="Anti-sigma-28_factor_FlgM_sf"/>
</dbReference>
<evidence type="ECO:0000259" key="10">
    <source>
        <dbReference type="Pfam" id="PF04316"/>
    </source>
</evidence>
<evidence type="ECO:0000313" key="11">
    <source>
        <dbReference type="EMBL" id="MBD1598659.1"/>
    </source>
</evidence>
<accession>A0ABR7YZW0</accession>
<reference evidence="11 12" key="1">
    <citation type="journal article" date="2020" name="Insects">
        <title>Bacteria Belonging to Pseudomonas typographi sp. nov. from the Bark Beetle Ips typographus Have Genomic Potential to Aid in the Host Ecology.</title>
        <authorList>
            <person name="Peral-Aranega E."/>
            <person name="Saati-Santamaria Z."/>
            <person name="Kolarik M."/>
            <person name="Rivas R."/>
            <person name="Garcia-Fraile P."/>
        </authorList>
    </citation>
    <scope>NUCLEOTIDE SEQUENCE [LARGE SCALE GENOMIC DNA]</scope>
    <source>
        <strain evidence="11 12">CA3A</strain>
    </source>
</reference>
<evidence type="ECO:0000256" key="6">
    <source>
        <dbReference type="ARBA" id="ARBA00023163"/>
    </source>
</evidence>
<keyword evidence="3" id="KW-0678">Repressor</keyword>
<dbReference type="SUPFAM" id="SSF101498">
    <property type="entry name" value="Anti-sigma factor FlgM"/>
    <property type="match status" value="1"/>
</dbReference>
<evidence type="ECO:0000256" key="4">
    <source>
        <dbReference type="ARBA" id="ARBA00022795"/>
    </source>
</evidence>
<dbReference type="EMBL" id="JAAOCA010000008">
    <property type="protein sequence ID" value="MBD1598659.1"/>
    <property type="molecule type" value="Genomic_DNA"/>
</dbReference>
<organism evidence="11 12">
    <name type="scientific">Pseudomonas typographi</name>
    <dbReference type="NCBI Taxonomy" id="2715964"/>
    <lineage>
        <taxon>Bacteria</taxon>
        <taxon>Pseudomonadati</taxon>
        <taxon>Pseudomonadota</taxon>
        <taxon>Gammaproteobacteria</taxon>
        <taxon>Pseudomonadales</taxon>
        <taxon>Pseudomonadaceae</taxon>
        <taxon>Pseudomonas</taxon>
    </lineage>
</organism>
<keyword evidence="6" id="KW-0804">Transcription</keyword>
<proteinExistence type="inferred from homology"/>
<dbReference type="Proteomes" id="UP000805841">
    <property type="component" value="Unassembled WGS sequence"/>
</dbReference>
<evidence type="ECO:0000256" key="3">
    <source>
        <dbReference type="ARBA" id="ARBA00022491"/>
    </source>
</evidence>
<feature type="domain" description="Anti-sigma-28 factor FlgM C-terminal" evidence="10">
    <location>
        <begin position="44"/>
        <end position="98"/>
    </location>
</feature>
<sequence length="103" mass="10723">MVIDFNRVNGGTTPVTGTTGTSNTRTTEAASTDTSVSKSSAAGDTVHLSDSAQFLQKVSSDLQSQPVVDSAKVAEVKEKIANGSYNVDPTKTAGNILKFEADR</sequence>
<keyword evidence="11" id="KW-0969">Cilium</keyword>
<keyword evidence="11" id="KW-0282">Flagellum</keyword>
<evidence type="ECO:0000256" key="2">
    <source>
        <dbReference type="ARBA" id="ARBA00017823"/>
    </source>
</evidence>